<comment type="caution">
    <text evidence="2">The sequence shown here is derived from an EMBL/GenBank/DDBJ whole genome shotgun (WGS) entry which is preliminary data.</text>
</comment>
<evidence type="ECO:0000256" key="1">
    <source>
        <dbReference type="SAM" id="Coils"/>
    </source>
</evidence>
<sequence length="128" mass="13860">MLDLAALKTPPGEYLLAFHGSAVAKYRHHPEAVPAAEAAQKQAEQELQARDAEVKQRMDELQAAAEETRDAAQKAVDEAVARQKAAQAALTAARERVKTATQTAQPRDIVDIVVTEPITLRVQPAETP</sequence>
<gene>
    <name evidence="2" type="ORF">ENQ76_00170</name>
</gene>
<evidence type="ECO:0000313" key="2">
    <source>
        <dbReference type="EMBL" id="HEN13870.1"/>
    </source>
</evidence>
<accession>A0A7C2NUU3</accession>
<reference evidence="2" key="1">
    <citation type="journal article" date="2020" name="mSystems">
        <title>Genome- and Community-Level Interaction Insights into Carbon Utilization and Element Cycling Functions of Hydrothermarchaeota in Hydrothermal Sediment.</title>
        <authorList>
            <person name="Zhou Z."/>
            <person name="Liu Y."/>
            <person name="Xu W."/>
            <person name="Pan J."/>
            <person name="Luo Z.H."/>
            <person name="Li M."/>
        </authorList>
    </citation>
    <scope>NUCLEOTIDE SEQUENCE [LARGE SCALE GENOMIC DNA]</scope>
    <source>
        <strain evidence="2">SpSt-339</strain>
    </source>
</reference>
<name>A0A7C2NUU3_9PLAN</name>
<protein>
    <submittedName>
        <fullName evidence="2">Uncharacterized protein</fullName>
    </submittedName>
</protein>
<keyword evidence="1" id="KW-0175">Coiled coil</keyword>
<feature type="coiled-coil region" evidence="1">
    <location>
        <begin position="35"/>
        <end position="82"/>
    </location>
</feature>
<dbReference type="AlphaFoldDB" id="A0A7C2NUU3"/>
<proteinExistence type="predicted"/>
<dbReference type="EMBL" id="DSOK01000005">
    <property type="protein sequence ID" value="HEN13870.1"/>
    <property type="molecule type" value="Genomic_DNA"/>
</dbReference>
<organism evidence="2">
    <name type="scientific">Schlesneria paludicola</name>
    <dbReference type="NCBI Taxonomy" id="360056"/>
    <lineage>
        <taxon>Bacteria</taxon>
        <taxon>Pseudomonadati</taxon>
        <taxon>Planctomycetota</taxon>
        <taxon>Planctomycetia</taxon>
        <taxon>Planctomycetales</taxon>
        <taxon>Planctomycetaceae</taxon>
        <taxon>Schlesneria</taxon>
    </lineage>
</organism>